<dbReference type="KEGG" id="csl:COCSUDRAFT_63258"/>
<dbReference type="AlphaFoldDB" id="I0YZB4"/>
<proteinExistence type="predicted"/>
<evidence type="ECO:0000313" key="3">
    <source>
        <dbReference type="Proteomes" id="UP000007264"/>
    </source>
</evidence>
<dbReference type="PANTHER" id="PTHR46936:SF1">
    <property type="entry name" value="ARABINOSYLTRANSFERASE XEG113"/>
    <property type="match status" value="1"/>
</dbReference>
<dbReference type="InterPro" id="IPR053250">
    <property type="entry name" value="Glycosyltransferase_77"/>
</dbReference>
<dbReference type="GO" id="GO:0052325">
    <property type="term" value="P:cell wall pectin biosynthetic process"/>
    <property type="evidence" value="ECO:0007669"/>
    <property type="project" value="TreeGrafter"/>
</dbReference>
<dbReference type="EMBL" id="AGSI01000007">
    <property type="protein sequence ID" value="EIE23733.1"/>
    <property type="molecule type" value="Genomic_DNA"/>
</dbReference>
<accession>I0YZB4</accession>
<reference evidence="2 3" key="1">
    <citation type="journal article" date="2012" name="Genome Biol.">
        <title>The genome of the polar eukaryotic microalga coccomyxa subellipsoidea reveals traits of cold adaptation.</title>
        <authorList>
            <person name="Blanc G."/>
            <person name="Agarkova I."/>
            <person name="Grimwood J."/>
            <person name="Kuo A."/>
            <person name="Brueggeman A."/>
            <person name="Dunigan D."/>
            <person name="Gurnon J."/>
            <person name="Ladunga I."/>
            <person name="Lindquist E."/>
            <person name="Lucas S."/>
            <person name="Pangilinan J."/>
            <person name="Proschold T."/>
            <person name="Salamov A."/>
            <person name="Schmutz J."/>
            <person name="Weeks D."/>
            <person name="Yamada T."/>
            <person name="Claverie J.M."/>
            <person name="Grigoriev I."/>
            <person name="Van Etten J."/>
            <person name="Lomsadze A."/>
            <person name="Borodovsky M."/>
        </authorList>
    </citation>
    <scope>NUCLEOTIDE SEQUENCE [LARGE SCALE GENOMIC DNA]</scope>
    <source>
        <strain evidence="2 3">C-169</strain>
    </source>
</reference>
<organism evidence="2 3">
    <name type="scientific">Coccomyxa subellipsoidea (strain C-169)</name>
    <name type="common">Green microalga</name>
    <dbReference type="NCBI Taxonomy" id="574566"/>
    <lineage>
        <taxon>Eukaryota</taxon>
        <taxon>Viridiplantae</taxon>
        <taxon>Chlorophyta</taxon>
        <taxon>core chlorophytes</taxon>
        <taxon>Trebouxiophyceae</taxon>
        <taxon>Trebouxiophyceae incertae sedis</taxon>
        <taxon>Coccomyxaceae</taxon>
        <taxon>Coccomyxa</taxon>
        <taxon>Coccomyxa subellipsoidea</taxon>
    </lineage>
</organism>
<comment type="caution">
    <text evidence="2">The sequence shown here is derived from an EMBL/GenBank/DDBJ whole genome shotgun (WGS) entry which is preliminary data.</text>
</comment>
<dbReference type="RefSeq" id="XP_005648277.1">
    <property type="nucleotide sequence ID" value="XM_005648220.1"/>
</dbReference>
<dbReference type="eggNOG" id="ENOG502QSJ9">
    <property type="taxonomic scope" value="Eukaryota"/>
</dbReference>
<dbReference type="STRING" id="574566.I0YZB4"/>
<dbReference type="GO" id="GO:0005794">
    <property type="term" value="C:Golgi apparatus"/>
    <property type="evidence" value="ECO:0007669"/>
    <property type="project" value="TreeGrafter"/>
</dbReference>
<dbReference type="Proteomes" id="UP000007264">
    <property type="component" value="Unassembled WGS sequence"/>
</dbReference>
<gene>
    <name evidence="2" type="ORF">COCSUDRAFT_63258</name>
</gene>
<protein>
    <recommendedName>
        <fullName evidence="1">Nucleotide-diphospho-sugar transferase domain-containing protein</fullName>
    </recommendedName>
</protein>
<name>I0YZB4_COCSC</name>
<dbReference type="GO" id="GO:0052636">
    <property type="term" value="F:arabinosyltransferase activity"/>
    <property type="evidence" value="ECO:0007669"/>
    <property type="project" value="TreeGrafter"/>
</dbReference>
<dbReference type="PANTHER" id="PTHR46936">
    <property type="entry name" value="ARABINOSYLTRANSFERASE XEG113"/>
    <property type="match status" value="1"/>
</dbReference>
<evidence type="ECO:0000259" key="1">
    <source>
        <dbReference type="Pfam" id="PF03407"/>
    </source>
</evidence>
<keyword evidence="3" id="KW-1185">Reference proteome</keyword>
<sequence length="455" mass="50673">MGAMKPAIVLQFFERFNLSTIVLSDTDTVWLRDPAEEKALRGEPVNVSRCGHLPGSTMDRLALNSGIIAFRNRPAAKRFLQRWRSYLLDPAKARHISSSGANWTVTDQLALNLIMQEGTGNVVQSVREGGRLVWLADRTIKVLPLPVLAAVNGHVAFEQHLPERHGVSPYVVHATFNRFGLPGKRMRFREMNWWLVNSDDYTSPHRQFMTYDNNVAAFLEGLEGAERPMVPLKKHLLGAAYQVAALRDALAIAWFLNRTLILPQFLAWCDIDHNAAVLEKCATVGSDLQLPFRCPADWYINMRSLEHSQLQLRHSSFLSQLPRDVLESRDAVTLLDWETLSFGLEHPSPNFTHALYLGTQAEKLQDVLGWARDVAILDWQGFQPGAFGGSADANKTEHFNRLFKRGVLGESPSVSGLPLALHSAAAPGSQKSWRGHHFMAGAKAKAACSVRFAGA</sequence>
<feature type="domain" description="Nucleotide-diphospho-sugar transferase" evidence="1">
    <location>
        <begin position="3"/>
        <end position="188"/>
    </location>
</feature>
<dbReference type="GeneID" id="17041725"/>
<evidence type="ECO:0000313" key="2">
    <source>
        <dbReference type="EMBL" id="EIE23733.1"/>
    </source>
</evidence>
<dbReference type="InterPro" id="IPR005069">
    <property type="entry name" value="Nucl-diP-sugar_transferase"/>
</dbReference>
<dbReference type="OrthoDB" id="540503at2759"/>
<dbReference type="Pfam" id="PF03407">
    <property type="entry name" value="Nucleotid_trans"/>
    <property type="match status" value="1"/>
</dbReference>